<accession>A0A4U7AQQ9</accession>
<gene>
    <name evidence="1" type="ORF">C1H76_7572</name>
</gene>
<evidence type="ECO:0000313" key="1">
    <source>
        <dbReference type="EMBL" id="TKX20239.1"/>
    </source>
</evidence>
<reference evidence="1 2" key="1">
    <citation type="submission" date="2018-02" db="EMBL/GenBank/DDBJ databases">
        <title>Draft genome sequences of Elsinoe sp., causing black scab on jojoba.</title>
        <authorList>
            <person name="Stodart B."/>
            <person name="Jeffress S."/>
            <person name="Ash G."/>
            <person name="Arun Chinnappa K."/>
        </authorList>
    </citation>
    <scope>NUCLEOTIDE SEQUENCE [LARGE SCALE GENOMIC DNA]</scope>
    <source>
        <strain evidence="1 2">Hillstone_2</strain>
    </source>
</reference>
<dbReference type="Pfam" id="PF11578">
    <property type="entry name" value="DUF3237"/>
    <property type="match status" value="1"/>
</dbReference>
<dbReference type="PANTHER" id="PTHR37315:SF1">
    <property type="entry name" value="UPF0311 PROTEIN BLR7842"/>
    <property type="match status" value="1"/>
</dbReference>
<organism evidence="1 2">
    <name type="scientific">Elsinoe australis</name>
    <dbReference type="NCBI Taxonomy" id="40998"/>
    <lineage>
        <taxon>Eukaryota</taxon>
        <taxon>Fungi</taxon>
        <taxon>Dikarya</taxon>
        <taxon>Ascomycota</taxon>
        <taxon>Pezizomycotina</taxon>
        <taxon>Dothideomycetes</taxon>
        <taxon>Dothideomycetidae</taxon>
        <taxon>Myriangiales</taxon>
        <taxon>Elsinoaceae</taxon>
        <taxon>Elsinoe</taxon>
    </lineage>
</organism>
<dbReference type="InterPro" id="IPR020915">
    <property type="entry name" value="UPF0311"/>
</dbReference>
<name>A0A4U7AQQ9_9PEZI</name>
<dbReference type="AlphaFoldDB" id="A0A4U7AQQ9"/>
<dbReference type="Proteomes" id="UP000308133">
    <property type="component" value="Unassembled WGS sequence"/>
</dbReference>
<protein>
    <submittedName>
        <fullName evidence="1">Uncharacterized protein</fullName>
    </submittedName>
</protein>
<proteinExistence type="predicted"/>
<evidence type="ECO:0000313" key="2">
    <source>
        <dbReference type="Proteomes" id="UP000308133"/>
    </source>
</evidence>
<dbReference type="EMBL" id="PTQR01000096">
    <property type="protein sequence ID" value="TKX20239.1"/>
    <property type="molecule type" value="Genomic_DNA"/>
</dbReference>
<dbReference type="Gene3D" id="2.40.160.20">
    <property type="match status" value="1"/>
</dbReference>
<sequence length="193" mass="21282">MSNPGEQSVGQKHLPLPVAMRVPYMEFIYRLSADMTDFTQPVGAPFNGSQSRIIMPIKGGVVKGPGLSGEIVHMSGADWATTTQGADFMRLDARYTIKTDDDAFIFIKSKGTFSGHPSGPAAIDPSRGPPTEFSQDQVEWFTRLQFEAPPGRYNWMNGVFAIGVLAMSEKRIIIDAYRVTNFPHIPPRDMKAS</sequence>
<dbReference type="PANTHER" id="PTHR37315">
    <property type="entry name" value="UPF0311 PROTEIN BLR7842"/>
    <property type="match status" value="1"/>
</dbReference>
<comment type="caution">
    <text evidence="1">The sequence shown here is derived from an EMBL/GenBank/DDBJ whole genome shotgun (WGS) entry which is preliminary data.</text>
</comment>